<feature type="compositionally biased region" description="Basic and acidic residues" evidence="6">
    <location>
        <begin position="28"/>
        <end position="46"/>
    </location>
</feature>
<dbReference type="EMBL" id="JACCJC010000012">
    <property type="protein sequence ID" value="KAF6237796.1"/>
    <property type="molecule type" value="Genomic_DNA"/>
</dbReference>
<feature type="compositionally biased region" description="Polar residues" evidence="6">
    <location>
        <begin position="409"/>
        <end position="426"/>
    </location>
</feature>
<evidence type="ECO:0000259" key="7">
    <source>
        <dbReference type="PROSITE" id="PS51821"/>
    </source>
</evidence>
<proteinExistence type="predicted"/>
<dbReference type="OrthoDB" id="5599552at2759"/>
<name>A0A8H6FZY2_9LECA</name>
<evidence type="ECO:0000256" key="1">
    <source>
        <dbReference type="ARBA" id="ARBA00004123"/>
    </source>
</evidence>
<evidence type="ECO:0000256" key="3">
    <source>
        <dbReference type="ARBA" id="ARBA00023015"/>
    </source>
</evidence>
<accession>A0A8H6FZY2</accession>
<dbReference type="InterPro" id="IPR021740">
    <property type="entry name" value="Velvet"/>
</dbReference>
<evidence type="ECO:0000313" key="9">
    <source>
        <dbReference type="Proteomes" id="UP000578531"/>
    </source>
</evidence>
<evidence type="ECO:0000256" key="4">
    <source>
        <dbReference type="ARBA" id="ARBA00023163"/>
    </source>
</evidence>
<protein>
    <recommendedName>
        <fullName evidence="7">Velvet domain-containing protein</fullName>
    </recommendedName>
</protein>
<feature type="compositionally biased region" description="Polar residues" evidence="6">
    <location>
        <begin position="468"/>
        <end position="484"/>
    </location>
</feature>
<dbReference type="GeneID" id="59285662"/>
<feature type="compositionally biased region" description="Low complexity" evidence="6">
    <location>
        <begin position="357"/>
        <end position="370"/>
    </location>
</feature>
<dbReference type="PANTHER" id="PTHR33572:SF18">
    <property type="entry name" value="SPORE DEVELOPMENT REGULATOR VOSA"/>
    <property type="match status" value="1"/>
</dbReference>
<dbReference type="InterPro" id="IPR038491">
    <property type="entry name" value="Velvet_dom_sf"/>
</dbReference>
<evidence type="ECO:0000256" key="5">
    <source>
        <dbReference type="ARBA" id="ARBA00023242"/>
    </source>
</evidence>
<feature type="region of interest" description="Disordered" evidence="6">
    <location>
        <begin position="28"/>
        <end position="49"/>
    </location>
</feature>
<evidence type="ECO:0000256" key="6">
    <source>
        <dbReference type="SAM" id="MobiDB-lite"/>
    </source>
</evidence>
<dbReference type="Proteomes" id="UP000578531">
    <property type="component" value="Unassembled WGS sequence"/>
</dbReference>
<evidence type="ECO:0000256" key="2">
    <source>
        <dbReference type="ARBA" id="ARBA00022969"/>
    </source>
</evidence>
<dbReference type="AlphaFoldDB" id="A0A8H6FZY2"/>
<feature type="domain" description="Velvet" evidence="7">
    <location>
        <begin position="15"/>
        <end position="197"/>
    </location>
</feature>
<feature type="region of interest" description="Disordered" evidence="6">
    <location>
        <begin position="203"/>
        <end position="227"/>
    </location>
</feature>
<comment type="caution">
    <text evidence="8">The sequence shown here is derived from an EMBL/GenBank/DDBJ whole genome shotgun (WGS) entry which is preliminary data.</text>
</comment>
<reference evidence="8 9" key="1">
    <citation type="journal article" date="2020" name="Genomics">
        <title>Complete, high-quality genomes from long-read metagenomic sequencing of two wolf lichen thalli reveals enigmatic genome architecture.</title>
        <authorList>
            <person name="McKenzie S.K."/>
            <person name="Walston R.F."/>
            <person name="Allen J.L."/>
        </authorList>
    </citation>
    <scope>NUCLEOTIDE SEQUENCE [LARGE SCALE GENOMIC DNA]</scope>
    <source>
        <strain evidence="8">WasteWater2</strain>
    </source>
</reference>
<dbReference type="PANTHER" id="PTHR33572">
    <property type="entry name" value="SPORE DEVELOPMENT REGULATOR VOSA"/>
    <property type="match status" value="1"/>
</dbReference>
<feature type="compositionally biased region" description="Low complexity" evidence="6">
    <location>
        <begin position="485"/>
        <end position="496"/>
    </location>
</feature>
<feature type="compositionally biased region" description="Low complexity" evidence="6">
    <location>
        <begin position="453"/>
        <end position="462"/>
    </location>
</feature>
<dbReference type="Pfam" id="PF11754">
    <property type="entry name" value="Velvet"/>
    <property type="match status" value="2"/>
</dbReference>
<dbReference type="GO" id="GO:0030435">
    <property type="term" value="P:sporulation resulting in formation of a cellular spore"/>
    <property type="evidence" value="ECO:0007669"/>
    <property type="project" value="UniProtKB-KW"/>
</dbReference>
<dbReference type="Gene3D" id="2.60.40.3960">
    <property type="entry name" value="Velvet domain"/>
    <property type="match status" value="1"/>
</dbReference>
<comment type="subcellular location">
    <subcellularLocation>
        <location evidence="1">Nucleus</location>
    </subcellularLocation>
</comment>
<feature type="region of interest" description="Disordered" evidence="6">
    <location>
        <begin position="453"/>
        <end position="512"/>
    </location>
</feature>
<gene>
    <name evidence="8" type="ORF">HO173_003997</name>
</gene>
<sequence>MNASHVAEESSQLLRLTSNAYTLTVRQGPERAKAFAGPKEKDRKPVDPPPIIQLQIRDPQDPAQNYLQSPYFFMCCNLCDANLDRPGQLAAAHQGEDIDTATQSALAGTLVSSLHRLKDVDNTDGGFFVFPDLSVKIEGDFRLRFSLFEMGKTRVSYIKSVTSSPFTVFTPRAFPGMSESTFLSRSFGDQGVKLRIRKEPRVLGKRSAPSDFLPADAAHGHPQQTPVEYRNMGLQPQHEQSGGFGPSGYNDDLPLKRQRMSIDLARRTAYEHDQRLSQRSYIQQRDAYGQYAPSTPSRGSYYVQGPSTGPGPIEYPFSHGRTNSSSNSSPFLSPRTEYPAYQFPAPNSMYQTHSRNSPQQYQQSQYTPTQARPVQLAQSLPPYRPLPSSVPSQPEQPRAYSRSMETDEQSLASRGYEQSYNNSQYPPINYDRQVQPLARTLPAPSQAVTSLLPPLQSLSSAQPRRDTLQSYSSGGMSNVETNTHLPSSLPLVPPSSEAQNFLPQPYRGRDHG</sequence>
<keyword evidence="5" id="KW-0539">Nucleus</keyword>
<keyword evidence="3" id="KW-0805">Transcription regulation</keyword>
<dbReference type="RefSeq" id="XP_037167114.1">
    <property type="nucleotide sequence ID" value="XM_037305921.1"/>
</dbReference>
<dbReference type="GO" id="GO:0005634">
    <property type="term" value="C:nucleus"/>
    <property type="evidence" value="ECO:0007669"/>
    <property type="project" value="UniProtKB-SubCell"/>
</dbReference>
<dbReference type="InterPro" id="IPR037525">
    <property type="entry name" value="Velvet_dom"/>
</dbReference>
<feature type="region of interest" description="Disordered" evidence="6">
    <location>
        <begin position="290"/>
        <end position="429"/>
    </location>
</feature>
<organism evidence="8 9">
    <name type="scientific">Letharia columbiana</name>
    <dbReference type="NCBI Taxonomy" id="112416"/>
    <lineage>
        <taxon>Eukaryota</taxon>
        <taxon>Fungi</taxon>
        <taxon>Dikarya</taxon>
        <taxon>Ascomycota</taxon>
        <taxon>Pezizomycotina</taxon>
        <taxon>Lecanoromycetes</taxon>
        <taxon>OSLEUM clade</taxon>
        <taxon>Lecanoromycetidae</taxon>
        <taxon>Lecanorales</taxon>
        <taxon>Lecanorineae</taxon>
        <taxon>Parmeliaceae</taxon>
        <taxon>Letharia</taxon>
    </lineage>
</organism>
<evidence type="ECO:0000313" key="8">
    <source>
        <dbReference type="EMBL" id="KAF6237796.1"/>
    </source>
</evidence>
<feature type="region of interest" description="Disordered" evidence="6">
    <location>
        <begin position="235"/>
        <end position="254"/>
    </location>
</feature>
<keyword evidence="9" id="KW-1185">Reference proteome</keyword>
<keyword evidence="2" id="KW-0749">Sporulation</keyword>
<keyword evidence="4" id="KW-0804">Transcription</keyword>
<dbReference type="PROSITE" id="PS51821">
    <property type="entry name" value="VELVET"/>
    <property type="match status" value="1"/>
</dbReference>